<dbReference type="Proteomes" id="UP000228762">
    <property type="component" value="Unassembled WGS sequence"/>
</dbReference>
<protein>
    <submittedName>
        <fullName evidence="1">Uncharacterized protein</fullName>
    </submittedName>
</protein>
<feature type="non-terminal residue" evidence="1">
    <location>
        <position position="77"/>
    </location>
</feature>
<gene>
    <name evidence="1" type="ORF">COW57_04440</name>
</gene>
<organism evidence="1 2">
    <name type="scientific">Candidatus Roizmanbacteria bacterium CG17_big_fil_post_rev_8_21_14_2_50_39_7</name>
    <dbReference type="NCBI Taxonomy" id="1974858"/>
    <lineage>
        <taxon>Bacteria</taxon>
        <taxon>Candidatus Roizmaniibacteriota</taxon>
    </lineage>
</organism>
<evidence type="ECO:0000313" key="2">
    <source>
        <dbReference type="Proteomes" id="UP000228762"/>
    </source>
</evidence>
<proteinExistence type="predicted"/>
<evidence type="ECO:0000313" key="1">
    <source>
        <dbReference type="EMBL" id="PIV70596.1"/>
    </source>
</evidence>
<sequence>MSEITRGYTDGQEFRIANGYTDTQRLFETLGLSDLVENRTPTVGVNVAHLAGMRSVQALGGEFGGKKVGATILGIST</sequence>
<reference evidence="2" key="1">
    <citation type="submission" date="2017-09" db="EMBL/GenBank/DDBJ databases">
        <title>Depth-based differentiation of microbial function through sediment-hosted aquifers and enrichment of novel symbionts in the deep terrestrial subsurface.</title>
        <authorList>
            <person name="Probst A.J."/>
            <person name="Ladd B."/>
            <person name="Jarett J.K."/>
            <person name="Geller-Mcgrath D.E."/>
            <person name="Sieber C.M.K."/>
            <person name="Emerson J.B."/>
            <person name="Anantharaman K."/>
            <person name="Thomas B.C."/>
            <person name="Malmstrom R."/>
            <person name="Stieglmeier M."/>
            <person name="Klingl A."/>
            <person name="Woyke T."/>
            <person name="Ryan C.M."/>
            <person name="Banfield J.F."/>
        </authorList>
    </citation>
    <scope>NUCLEOTIDE SEQUENCE [LARGE SCALE GENOMIC DNA]</scope>
</reference>
<comment type="caution">
    <text evidence="1">The sequence shown here is derived from an EMBL/GenBank/DDBJ whole genome shotgun (WGS) entry which is preliminary data.</text>
</comment>
<name>A0A2M7EJ51_9BACT</name>
<accession>A0A2M7EJ51</accession>
<dbReference type="AlphaFoldDB" id="A0A2M7EJ51"/>
<dbReference type="EMBL" id="PFEV01000208">
    <property type="protein sequence ID" value="PIV70596.1"/>
    <property type="molecule type" value="Genomic_DNA"/>
</dbReference>